<comment type="similarity">
    <text evidence="2 11 12">Belongs to the ATPase A chain family.</text>
</comment>
<evidence type="ECO:0000256" key="4">
    <source>
        <dbReference type="ARBA" id="ARBA00022547"/>
    </source>
</evidence>
<dbReference type="GO" id="GO:0005886">
    <property type="term" value="C:plasma membrane"/>
    <property type="evidence" value="ECO:0007669"/>
    <property type="project" value="UniProtKB-SubCell"/>
</dbReference>
<protein>
    <recommendedName>
        <fullName evidence="11 12">ATP synthase subunit a</fullName>
    </recommendedName>
    <alternativeName>
        <fullName evidence="11">ATP synthase F0 sector subunit a</fullName>
    </alternativeName>
    <alternativeName>
        <fullName evidence="11">F-ATPase subunit 6</fullName>
    </alternativeName>
</protein>
<feature type="transmembrane region" description="Helical" evidence="11">
    <location>
        <begin position="93"/>
        <end position="112"/>
    </location>
</feature>
<dbReference type="InterPro" id="IPR000568">
    <property type="entry name" value="ATP_synth_F0_asu"/>
</dbReference>
<dbReference type="GO" id="GO:0045259">
    <property type="term" value="C:proton-transporting ATP synthase complex"/>
    <property type="evidence" value="ECO:0007669"/>
    <property type="project" value="UniProtKB-KW"/>
</dbReference>
<comment type="subcellular location">
    <subcellularLocation>
        <location evidence="11 12">Cell membrane</location>
        <topology evidence="11 12">Multi-pass membrane protein</topology>
    </subcellularLocation>
    <subcellularLocation>
        <location evidence="1">Membrane</location>
        <topology evidence="1">Multi-pass membrane protein</topology>
    </subcellularLocation>
</comment>
<evidence type="ECO:0000256" key="2">
    <source>
        <dbReference type="ARBA" id="ARBA00006810"/>
    </source>
</evidence>
<dbReference type="PANTHER" id="PTHR42823:SF3">
    <property type="entry name" value="ATP SYNTHASE SUBUNIT A, CHLOROPLASTIC"/>
    <property type="match status" value="1"/>
</dbReference>
<keyword evidence="4 11" id="KW-0138">CF(0)</keyword>
<evidence type="ECO:0000256" key="8">
    <source>
        <dbReference type="ARBA" id="ARBA00023065"/>
    </source>
</evidence>
<evidence type="ECO:0000313" key="13">
    <source>
        <dbReference type="EMBL" id="RGL09935.1"/>
    </source>
</evidence>
<evidence type="ECO:0000256" key="12">
    <source>
        <dbReference type="RuleBase" id="RU000483"/>
    </source>
</evidence>
<dbReference type="EMBL" id="QSRJ01000007">
    <property type="protein sequence ID" value="RGL09935.1"/>
    <property type="molecule type" value="Genomic_DNA"/>
</dbReference>
<keyword evidence="11" id="KW-1003">Cell membrane</keyword>
<dbReference type="RefSeq" id="WP_117679765.1">
    <property type="nucleotide sequence ID" value="NZ_CAJJKC010000006.1"/>
</dbReference>
<keyword evidence="9 11" id="KW-0472">Membrane</keyword>
<feature type="transmembrane region" description="Helical" evidence="11">
    <location>
        <begin position="182"/>
        <end position="207"/>
    </location>
</feature>
<dbReference type="GO" id="GO:0042777">
    <property type="term" value="P:proton motive force-driven plasma membrane ATP synthesis"/>
    <property type="evidence" value="ECO:0007669"/>
    <property type="project" value="TreeGrafter"/>
</dbReference>
<keyword evidence="8 11" id="KW-0406">Ion transport</keyword>
<proteinExistence type="inferred from homology"/>
<keyword evidence="10 11" id="KW-0066">ATP synthesis</keyword>
<keyword evidence="3 11" id="KW-0813">Transport</keyword>
<dbReference type="GO" id="GO:0016787">
    <property type="term" value="F:hydrolase activity"/>
    <property type="evidence" value="ECO:0007669"/>
    <property type="project" value="UniProtKB-KW"/>
</dbReference>
<organism evidence="13 14">
    <name type="scientific">Collinsella tanakaei</name>
    <dbReference type="NCBI Taxonomy" id="626935"/>
    <lineage>
        <taxon>Bacteria</taxon>
        <taxon>Bacillati</taxon>
        <taxon>Actinomycetota</taxon>
        <taxon>Coriobacteriia</taxon>
        <taxon>Coriobacteriales</taxon>
        <taxon>Coriobacteriaceae</taxon>
        <taxon>Collinsella</taxon>
    </lineage>
</organism>
<evidence type="ECO:0000256" key="11">
    <source>
        <dbReference type="HAMAP-Rule" id="MF_01393"/>
    </source>
</evidence>
<dbReference type="Proteomes" id="UP000260943">
    <property type="component" value="Unassembled WGS sequence"/>
</dbReference>
<keyword evidence="7 11" id="KW-1133">Transmembrane helix</keyword>
<keyword evidence="13" id="KW-0378">Hydrolase</keyword>
<dbReference type="PANTHER" id="PTHR42823">
    <property type="entry name" value="ATP SYNTHASE SUBUNIT A, CHLOROPLASTIC"/>
    <property type="match status" value="1"/>
</dbReference>
<feature type="transmembrane region" description="Helical" evidence="11">
    <location>
        <begin position="219"/>
        <end position="238"/>
    </location>
</feature>
<comment type="function">
    <text evidence="11 12">Key component of the proton channel; it plays a direct role in the translocation of protons across the membrane.</text>
</comment>
<dbReference type="PRINTS" id="PR00123">
    <property type="entry name" value="ATPASEA"/>
</dbReference>
<evidence type="ECO:0000256" key="10">
    <source>
        <dbReference type="ARBA" id="ARBA00023310"/>
    </source>
</evidence>
<evidence type="ECO:0000256" key="5">
    <source>
        <dbReference type="ARBA" id="ARBA00022692"/>
    </source>
</evidence>
<comment type="caution">
    <text evidence="13">The sequence shown here is derived from an EMBL/GenBank/DDBJ whole genome shotgun (WGS) entry which is preliminary data.</text>
</comment>
<dbReference type="Pfam" id="PF00119">
    <property type="entry name" value="ATP-synt_A"/>
    <property type="match status" value="1"/>
</dbReference>
<accession>A0A3E4QRZ6</accession>
<feature type="transmembrane region" description="Helical" evidence="11">
    <location>
        <begin position="118"/>
        <end position="137"/>
    </location>
</feature>
<reference evidence="13 14" key="1">
    <citation type="submission" date="2018-08" db="EMBL/GenBank/DDBJ databases">
        <title>A genome reference for cultivated species of the human gut microbiota.</title>
        <authorList>
            <person name="Zou Y."/>
            <person name="Xue W."/>
            <person name="Luo G."/>
        </authorList>
    </citation>
    <scope>NUCLEOTIDE SEQUENCE [LARGE SCALE GENOMIC DNA]</scope>
    <source>
        <strain evidence="13 14">TF08-14</strain>
    </source>
</reference>
<dbReference type="InterPro" id="IPR045082">
    <property type="entry name" value="ATP_syn_F0_a_bact/chloroplast"/>
</dbReference>
<dbReference type="HAMAP" id="MF_01393">
    <property type="entry name" value="ATP_synth_a_bact"/>
    <property type="match status" value="1"/>
</dbReference>
<dbReference type="AlphaFoldDB" id="A0A3E4QRZ6"/>
<name>A0A3E4QRZ6_9ACTN</name>
<keyword evidence="6 11" id="KW-0375">Hydrogen ion transport</keyword>
<evidence type="ECO:0000313" key="14">
    <source>
        <dbReference type="Proteomes" id="UP000260943"/>
    </source>
</evidence>
<evidence type="ECO:0000256" key="7">
    <source>
        <dbReference type="ARBA" id="ARBA00022989"/>
    </source>
</evidence>
<sequence length="266" mass="29197">MEAFDKLPGEINHLVSSFSSIPVVGDLMHGVTQYSFWLIVSSIVLLVIMFAFARRVSVVPHGRFANAIEYVIEYLENDVGIGILGKESWRRHLPFLGTLFLFILVNNIIGIIPGMKPGTGTISTTAALALVVFIYFVRIGMKNHGVWGYIKSLAPKGVMFPLNILIWLIELISTLLRPITLAVRLFCNMFAGHIVLGSFALMVSLFAEPLIQQLTAANLLGAIPSLVFAAILFVIYAIEIFVGVIQAYVFTVLTAVYIQGAEAEGH</sequence>
<keyword evidence="5 11" id="KW-0812">Transmembrane</keyword>
<evidence type="ECO:0000256" key="1">
    <source>
        <dbReference type="ARBA" id="ARBA00004141"/>
    </source>
</evidence>
<dbReference type="NCBIfam" id="TIGR01131">
    <property type="entry name" value="ATP_synt_6_or_A"/>
    <property type="match status" value="1"/>
</dbReference>
<feature type="transmembrane region" description="Helical" evidence="11">
    <location>
        <begin position="34"/>
        <end position="53"/>
    </location>
</feature>
<gene>
    <name evidence="11 13" type="primary">atpB</name>
    <name evidence="13" type="ORF">DXC81_06915</name>
</gene>
<feature type="transmembrane region" description="Helical" evidence="11">
    <location>
        <begin position="158"/>
        <end position="176"/>
    </location>
</feature>
<dbReference type="Gene3D" id="1.20.120.220">
    <property type="entry name" value="ATP synthase, F0 complex, subunit A"/>
    <property type="match status" value="1"/>
</dbReference>
<feature type="transmembrane region" description="Helical" evidence="11">
    <location>
        <begin position="244"/>
        <end position="261"/>
    </location>
</feature>
<dbReference type="CDD" id="cd00310">
    <property type="entry name" value="ATP-synt_Fo_a_6"/>
    <property type="match status" value="1"/>
</dbReference>
<dbReference type="SUPFAM" id="SSF81336">
    <property type="entry name" value="F1F0 ATP synthase subunit A"/>
    <property type="match status" value="1"/>
</dbReference>
<evidence type="ECO:0000256" key="3">
    <source>
        <dbReference type="ARBA" id="ARBA00022448"/>
    </source>
</evidence>
<dbReference type="GO" id="GO:0046933">
    <property type="term" value="F:proton-transporting ATP synthase activity, rotational mechanism"/>
    <property type="evidence" value="ECO:0007669"/>
    <property type="project" value="UniProtKB-UniRule"/>
</dbReference>
<evidence type="ECO:0000256" key="9">
    <source>
        <dbReference type="ARBA" id="ARBA00023136"/>
    </source>
</evidence>
<evidence type="ECO:0000256" key="6">
    <source>
        <dbReference type="ARBA" id="ARBA00022781"/>
    </source>
</evidence>
<dbReference type="InterPro" id="IPR035908">
    <property type="entry name" value="F0_ATP_A_sf"/>
</dbReference>